<dbReference type="Proteomes" id="UP000007524">
    <property type="component" value="Segment"/>
</dbReference>
<protein>
    <submittedName>
        <fullName evidence="1">Uncharacterized protein</fullName>
    </submittedName>
</protein>
<dbReference type="OrthoDB" id="38638at10239"/>
<organism evidence="1 2">
    <name type="scientific">Klebsiella phage vB_KleM_RaK2</name>
    <dbReference type="NCBI Taxonomy" id="1147094"/>
    <lineage>
        <taxon>Viruses</taxon>
        <taxon>Duplodnaviria</taxon>
        <taxon>Heunggongvirae</taxon>
        <taxon>Uroviricota</taxon>
        <taxon>Caudoviricetes</taxon>
        <taxon>Alcyoneusvirus</taxon>
        <taxon>Alcyoneusvirus RaK2</taxon>
    </lineage>
</organism>
<reference evidence="1 2" key="1">
    <citation type="journal article" date="2012" name="J. Virol.">
        <title>Genome of Klebsiella sp.-Infecting Bacteriophage vB_KleM_RaK2.</title>
        <authorList>
            <person name="Simoliunas E."/>
            <person name="Kaliniene L."/>
            <person name="Truncaite L."/>
            <person name="Klausa V."/>
            <person name="Zajanckauskaite A."/>
            <person name="Meskys R."/>
        </authorList>
    </citation>
    <scope>NUCLEOTIDE SEQUENCE [LARGE SCALE GENOMIC DNA]</scope>
</reference>
<accession>H6X3H4</accession>
<proteinExistence type="predicted"/>
<keyword evidence="2" id="KW-1185">Reference proteome</keyword>
<dbReference type="EMBL" id="JQ513383">
    <property type="protein sequence ID" value="AFA44290.1"/>
    <property type="molecule type" value="Genomic_DNA"/>
</dbReference>
<evidence type="ECO:0000313" key="1">
    <source>
        <dbReference type="EMBL" id="AFA44290.1"/>
    </source>
</evidence>
<sequence>MAVIILILRMIMKAKELAELLMKNPEQEVYLEETHFDDWDCSVFYTPSEVVDVQITPSGVFIKHNPMHSQDTTSLKMPSTEPVVGSLNVLLNCPIGDLRYFSNDTSNHVQSFVEELLNYGSISDYVSFMDAHIRFVLQQTDVDYSTEDGYFIGPDDCTYEVLTSYDPNTWEPFYTEMTYQEVFDYAHKNFEIKKYEE</sequence>
<evidence type="ECO:0000313" key="2">
    <source>
        <dbReference type="Proteomes" id="UP000007524"/>
    </source>
</evidence>
<dbReference type="GeneID" id="14012605"/>
<dbReference type="RefSeq" id="YP_007007172.1">
    <property type="nucleotide sequence ID" value="NC_019526.1"/>
</dbReference>
<gene>
    <name evidence="1" type="ORF">RaK2_00017</name>
</gene>
<name>H6X3H4_9CAUD</name>
<dbReference type="KEGG" id="vg:14012605"/>